<dbReference type="InterPro" id="IPR027471">
    <property type="entry name" value="YbeD-like_sf"/>
</dbReference>
<evidence type="ECO:0008006" key="3">
    <source>
        <dbReference type="Google" id="ProtNLM"/>
    </source>
</evidence>
<dbReference type="EMBL" id="ATHI01000005">
    <property type="protein sequence ID" value="EPR34886.1"/>
    <property type="molecule type" value="Genomic_DNA"/>
</dbReference>
<sequence>MKKNDAADGEKMSDEYAKFEETLSSCESWPCDYCFKFIVPAASVPEMMELFVGFSVTTRESSKGSFVSVTATATMRTAAEVVAVYRQAATVPGVISL</sequence>
<dbReference type="STRING" id="1121439.dsat_2249"/>
<dbReference type="Pfam" id="PF04359">
    <property type="entry name" value="DUF493"/>
    <property type="match status" value="1"/>
</dbReference>
<dbReference type="Proteomes" id="UP000014975">
    <property type="component" value="Unassembled WGS sequence"/>
</dbReference>
<name>S7TDW9_9BACT</name>
<keyword evidence="2" id="KW-1185">Reference proteome</keyword>
<reference evidence="1 2" key="1">
    <citation type="journal article" date="2013" name="Genome Announc.">
        <title>Draft genome sequences for three mercury-methylating, sulfate-reducing bacteria.</title>
        <authorList>
            <person name="Brown S.D."/>
            <person name="Hurt R.A.Jr."/>
            <person name="Gilmour C.C."/>
            <person name="Elias D.A."/>
        </authorList>
    </citation>
    <scope>NUCLEOTIDE SEQUENCE [LARGE SCALE GENOMIC DNA]</scope>
    <source>
        <strain evidence="1 2">DSM 16529</strain>
    </source>
</reference>
<dbReference type="AlphaFoldDB" id="S7TDW9"/>
<dbReference type="eggNOG" id="COG2921">
    <property type="taxonomic scope" value="Bacteria"/>
</dbReference>
<organism evidence="1 2">
    <name type="scientific">Alkalidesulfovibrio alkalitolerans DSM 16529</name>
    <dbReference type="NCBI Taxonomy" id="1121439"/>
    <lineage>
        <taxon>Bacteria</taxon>
        <taxon>Pseudomonadati</taxon>
        <taxon>Thermodesulfobacteriota</taxon>
        <taxon>Desulfovibrionia</taxon>
        <taxon>Desulfovibrionales</taxon>
        <taxon>Desulfovibrionaceae</taxon>
        <taxon>Alkalidesulfovibrio</taxon>
    </lineage>
</organism>
<evidence type="ECO:0000313" key="1">
    <source>
        <dbReference type="EMBL" id="EPR34886.1"/>
    </source>
</evidence>
<dbReference type="PATRIC" id="fig|1121439.3.peg.637"/>
<accession>S7TDW9</accession>
<comment type="caution">
    <text evidence="1">The sequence shown here is derived from an EMBL/GenBank/DDBJ whole genome shotgun (WGS) entry which is preliminary data.</text>
</comment>
<evidence type="ECO:0000313" key="2">
    <source>
        <dbReference type="Proteomes" id="UP000014975"/>
    </source>
</evidence>
<protein>
    <recommendedName>
        <fullName evidence="3">DUF493 domain-containing protein</fullName>
    </recommendedName>
</protein>
<dbReference type="SUPFAM" id="SSF117991">
    <property type="entry name" value="YbeD/HP0495-like"/>
    <property type="match status" value="1"/>
</dbReference>
<dbReference type="Gene3D" id="3.30.70.260">
    <property type="match status" value="1"/>
</dbReference>
<dbReference type="InterPro" id="IPR007454">
    <property type="entry name" value="UPF0250_YbeD-like"/>
</dbReference>
<proteinExistence type="predicted"/>
<gene>
    <name evidence="1" type="ORF">dsat_2249</name>
</gene>